<accession>A0A495MMV8</accession>
<feature type="signal peptide" evidence="1">
    <location>
        <begin position="1"/>
        <end position="21"/>
    </location>
</feature>
<dbReference type="EMBL" id="RBLC01000001">
    <property type="protein sequence ID" value="RKS26710.1"/>
    <property type="molecule type" value="Genomic_DNA"/>
</dbReference>
<keyword evidence="3" id="KW-1185">Reference proteome</keyword>
<protein>
    <recommendedName>
        <fullName evidence="4">Lipoprotein</fullName>
    </recommendedName>
</protein>
<organism evidence="2 3">
    <name type="scientific">Flavobacterium endophyticum</name>
    <dbReference type="NCBI Taxonomy" id="1540163"/>
    <lineage>
        <taxon>Bacteria</taxon>
        <taxon>Pseudomonadati</taxon>
        <taxon>Bacteroidota</taxon>
        <taxon>Flavobacteriia</taxon>
        <taxon>Flavobacteriales</taxon>
        <taxon>Flavobacteriaceae</taxon>
        <taxon>Flavobacterium</taxon>
    </lineage>
</organism>
<sequence length="155" mass="16274">MKKILSLLVLVAVFASCEDDASFNNPSVQGKKDNVLWRASSSTATITGGVMTINAYTPFETLTLITASTAPGTYTLGVNNSNKASYSFEADGITSIYSTGTGIGDGQIKIEASPEGTVTGTFYFNAPSTIADPIGAPSVNYQEGHFYRVPIQAAQ</sequence>
<gene>
    <name evidence="2" type="ORF">CLV94_1777</name>
</gene>
<dbReference type="OrthoDB" id="1448607at2"/>
<reference evidence="2 3" key="1">
    <citation type="submission" date="2018-10" db="EMBL/GenBank/DDBJ databases">
        <title>Genomic Encyclopedia of Archaeal and Bacterial Type Strains, Phase II (KMG-II): from individual species to whole genera.</title>
        <authorList>
            <person name="Goeker M."/>
        </authorList>
    </citation>
    <scope>NUCLEOTIDE SEQUENCE [LARGE SCALE GENOMIC DNA]</scope>
    <source>
        <strain evidence="2 3">DSM 29537</strain>
    </source>
</reference>
<evidence type="ECO:0000313" key="2">
    <source>
        <dbReference type="EMBL" id="RKS26710.1"/>
    </source>
</evidence>
<name>A0A495MMV8_9FLAO</name>
<dbReference type="PROSITE" id="PS51257">
    <property type="entry name" value="PROKAR_LIPOPROTEIN"/>
    <property type="match status" value="1"/>
</dbReference>
<evidence type="ECO:0008006" key="4">
    <source>
        <dbReference type="Google" id="ProtNLM"/>
    </source>
</evidence>
<evidence type="ECO:0000256" key="1">
    <source>
        <dbReference type="SAM" id="SignalP"/>
    </source>
</evidence>
<dbReference type="RefSeq" id="WP_121376009.1">
    <property type="nucleotide sequence ID" value="NZ_RBLC01000001.1"/>
</dbReference>
<comment type="caution">
    <text evidence="2">The sequence shown here is derived from an EMBL/GenBank/DDBJ whole genome shotgun (WGS) entry which is preliminary data.</text>
</comment>
<dbReference type="Pfam" id="PF19765">
    <property type="entry name" value="DUF6252"/>
    <property type="match status" value="1"/>
</dbReference>
<dbReference type="AlphaFoldDB" id="A0A495MMV8"/>
<dbReference type="InterPro" id="IPR046219">
    <property type="entry name" value="DUF6252"/>
</dbReference>
<evidence type="ECO:0000313" key="3">
    <source>
        <dbReference type="Proteomes" id="UP000277579"/>
    </source>
</evidence>
<keyword evidence="1" id="KW-0732">Signal</keyword>
<feature type="chain" id="PRO_5019799219" description="Lipoprotein" evidence="1">
    <location>
        <begin position="22"/>
        <end position="155"/>
    </location>
</feature>
<proteinExistence type="predicted"/>
<dbReference type="Proteomes" id="UP000277579">
    <property type="component" value="Unassembled WGS sequence"/>
</dbReference>